<gene>
    <name evidence="3" type="ORF">NZH93_26825</name>
</gene>
<dbReference type="GO" id="GO:0030151">
    <property type="term" value="F:molybdenum ion binding"/>
    <property type="evidence" value="ECO:0007669"/>
    <property type="project" value="InterPro"/>
</dbReference>
<dbReference type="PROSITE" id="PS51340">
    <property type="entry name" value="MOSC"/>
    <property type="match status" value="1"/>
</dbReference>
<sequence length="226" mass="24253">MSPRARVLVVSTGAVRPLPWRGRTVATGIGKTPVHGPVDVGASGLTGDEQADREHHGGPGKAVLVYPVEHYRTWAEEIGDLVPPAFGENLTTSGLLETDTAIGSVYAAGTAVLQVTWPRRPCYKLSAHHGIADLAVRTQRTGRTGFYCRVLLPGRLGAGSDVELLHRPDHGITVAEVHRVVNVDRADHAAARHLLDHPELLPSSWVGLLTKRLTGRLDDQGARLHG</sequence>
<dbReference type="InterPro" id="IPR005302">
    <property type="entry name" value="MoCF_Sase_C"/>
</dbReference>
<dbReference type="InterPro" id="IPR011037">
    <property type="entry name" value="Pyrv_Knase-like_insert_dom_sf"/>
</dbReference>
<feature type="domain" description="MOSC" evidence="2">
    <location>
        <begin position="32"/>
        <end position="165"/>
    </location>
</feature>
<keyword evidence="4" id="KW-1185">Reference proteome</keyword>
<evidence type="ECO:0000313" key="3">
    <source>
        <dbReference type="EMBL" id="MCS7480484.1"/>
    </source>
</evidence>
<dbReference type="GO" id="GO:0003824">
    <property type="term" value="F:catalytic activity"/>
    <property type="evidence" value="ECO:0007669"/>
    <property type="project" value="InterPro"/>
</dbReference>
<evidence type="ECO:0000256" key="1">
    <source>
        <dbReference type="SAM" id="MobiDB-lite"/>
    </source>
</evidence>
<dbReference type="PANTHER" id="PTHR30212">
    <property type="entry name" value="PROTEIN YIIM"/>
    <property type="match status" value="1"/>
</dbReference>
<name>A0A9X2VQ01_9PSEU</name>
<evidence type="ECO:0000259" key="2">
    <source>
        <dbReference type="PROSITE" id="PS51340"/>
    </source>
</evidence>
<dbReference type="PANTHER" id="PTHR30212:SF2">
    <property type="entry name" value="PROTEIN YIIM"/>
    <property type="match status" value="1"/>
</dbReference>
<dbReference type="GO" id="GO:0030170">
    <property type="term" value="F:pyridoxal phosphate binding"/>
    <property type="evidence" value="ECO:0007669"/>
    <property type="project" value="InterPro"/>
</dbReference>
<feature type="region of interest" description="Disordered" evidence="1">
    <location>
        <begin position="28"/>
        <end position="59"/>
    </location>
</feature>
<protein>
    <submittedName>
        <fullName evidence="3">MOSC domain-containing protein</fullName>
    </submittedName>
</protein>
<comment type="caution">
    <text evidence="3">The sequence shown here is derived from an EMBL/GenBank/DDBJ whole genome shotgun (WGS) entry which is preliminary data.</text>
</comment>
<dbReference type="SUPFAM" id="SSF50800">
    <property type="entry name" value="PK beta-barrel domain-like"/>
    <property type="match status" value="1"/>
</dbReference>
<organism evidence="3 4">
    <name type="scientific">Umezawaea endophytica</name>
    <dbReference type="NCBI Taxonomy" id="1654476"/>
    <lineage>
        <taxon>Bacteria</taxon>
        <taxon>Bacillati</taxon>
        <taxon>Actinomycetota</taxon>
        <taxon>Actinomycetes</taxon>
        <taxon>Pseudonocardiales</taxon>
        <taxon>Pseudonocardiaceae</taxon>
        <taxon>Umezawaea</taxon>
    </lineage>
</organism>
<dbReference type="InterPro" id="IPR052353">
    <property type="entry name" value="Benzoxazolinone_Detox_Enz"/>
</dbReference>
<dbReference type="AlphaFoldDB" id="A0A9X2VQ01"/>
<accession>A0A9X2VQ01</accession>
<dbReference type="RefSeq" id="WP_259625983.1">
    <property type="nucleotide sequence ID" value="NZ_JANYMP010000014.1"/>
</dbReference>
<dbReference type="Pfam" id="PF03473">
    <property type="entry name" value="MOSC"/>
    <property type="match status" value="1"/>
</dbReference>
<proteinExistence type="predicted"/>
<evidence type="ECO:0000313" key="4">
    <source>
        <dbReference type="Proteomes" id="UP001141259"/>
    </source>
</evidence>
<dbReference type="Proteomes" id="UP001141259">
    <property type="component" value="Unassembled WGS sequence"/>
</dbReference>
<dbReference type="EMBL" id="JANYMP010000014">
    <property type="protein sequence ID" value="MCS7480484.1"/>
    <property type="molecule type" value="Genomic_DNA"/>
</dbReference>
<dbReference type="Gene3D" id="2.40.33.20">
    <property type="entry name" value="PK beta-barrel domain-like"/>
    <property type="match status" value="1"/>
</dbReference>
<reference evidence="3" key="1">
    <citation type="submission" date="2022-08" db="EMBL/GenBank/DDBJ databases">
        <authorList>
            <person name="Tistechok S."/>
            <person name="Samborskyy M."/>
            <person name="Roman I."/>
        </authorList>
    </citation>
    <scope>NUCLEOTIDE SEQUENCE</scope>
    <source>
        <strain evidence="3">DSM 103496</strain>
    </source>
</reference>